<dbReference type="InterPro" id="IPR031165">
    <property type="entry name" value="GNAT_YJDJ"/>
</dbReference>
<feature type="domain" description="N-acetyltransferase" evidence="2">
    <location>
        <begin position="2"/>
        <end position="90"/>
    </location>
</feature>
<dbReference type="Proteomes" id="UP000245778">
    <property type="component" value="Unassembled WGS sequence"/>
</dbReference>
<proteinExistence type="predicted"/>
<dbReference type="EMBL" id="QEKK01000005">
    <property type="protein sequence ID" value="PVY54593.1"/>
    <property type="molecule type" value="Genomic_DNA"/>
</dbReference>
<evidence type="ECO:0000259" key="2">
    <source>
        <dbReference type="PROSITE" id="PS51729"/>
    </source>
</evidence>
<accession>A0A0S2W6E3</accession>
<evidence type="ECO:0000313" key="4">
    <source>
        <dbReference type="EMBL" id="PVY54593.1"/>
    </source>
</evidence>
<evidence type="ECO:0000313" key="3">
    <source>
        <dbReference type="EMBL" id="ALP94902.1"/>
    </source>
</evidence>
<name>A0A0S2W6E3_9FIRM</name>
<dbReference type="InterPro" id="IPR016181">
    <property type="entry name" value="Acyl_CoA_acyltransferase"/>
</dbReference>
<reference evidence="5" key="2">
    <citation type="submission" date="2015-04" db="EMBL/GenBank/DDBJ databases">
        <title>A butyrogenic pathway from the amino acid lysine in a human gut commensal.</title>
        <authorList>
            <person name="de Vos W.M."/>
            <person name="Bui N.T.P."/>
            <person name="Plugge C.M."/>
            <person name="Ritari J."/>
        </authorList>
    </citation>
    <scope>NUCLEOTIDE SEQUENCE [LARGE SCALE GENOMIC DNA]</scope>
    <source>
        <strain evidence="5">AF211</strain>
    </source>
</reference>
<dbReference type="AlphaFoldDB" id="A0A0S2W6E3"/>
<dbReference type="EMBL" id="CP011307">
    <property type="protein sequence ID" value="ALP94902.1"/>
    <property type="molecule type" value="Genomic_DNA"/>
</dbReference>
<dbReference type="CDD" id="cd04301">
    <property type="entry name" value="NAT_SF"/>
    <property type="match status" value="1"/>
</dbReference>
<evidence type="ECO:0000313" key="6">
    <source>
        <dbReference type="Proteomes" id="UP000245778"/>
    </source>
</evidence>
<dbReference type="STRING" id="1297617.IB211_02511"/>
<dbReference type="Proteomes" id="UP000064844">
    <property type="component" value="Chromosome"/>
</dbReference>
<keyword evidence="5" id="KW-1185">Reference proteome</keyword>
<protein>
    <submittedName>
        <fullName evidence="3">Acetyltransferase (Putative)</fullName>
    </submittedName>
</protein>
<gene>
    <name evidence="4" type="ORF">C7373_1057</name>
    <name evidence="3" type="ORF">IB211_02511</name>
</gene>
<dbReference type="InterPro" id="IPR000182">
    <property type="entry name" value="GNAT_dom"/>
</dbReference>
<dbReference type="eggNOG" id="COG2388">
    <property type="taxonomic scope" value="Bacteria"/>
</dbReference>
<dbReference type="PANTHER" id="PTHR31435:SF9">
    <property type="entry name" value="PROTEIN NATD1"/>
    <property type="match status" value="1"/>
</dbReference>
<feature type="domain" description="N-acetyltransferase" evidence="1">
    <location>
        <begin position="1"/>
        <end position="94"/>
    </location>
</feature>
<dbReference type="PROSITE" id="PS51729">
    <property type="entry name" value="GNAT_YJDJ"/>
    <property type="match status" value="1"/>
</dbReference>
<reference evidence="4 6" key="3">
    <citation type="submission" date="2018-04" db="EMBL/GenBank/DDBJ databases">
        <title>Genomic Encyclopedia of Type Strains, Phase IV (KMG-IV): sequencing the most valuable type-strain genomes for metagenomic binning, comparative biology and taxonomic classification.</title>
        <authorList>
            <person name="Goeker M."/>
        </authorList>
    </citation>
    <scope>NUCLEOTIDE SEQUENCE [LARGE SCALE GENOMIC DNA]</scope>
    <source>
        <strain evidence="4 6">DSM 26588</strain>
    </source>
</reference>
<organism evidence="3 5">
    <name type="scientific">Intestinimonas butyriciproducens</name>
    <dbReference type="NCBI Taxonomy" id="1297617"/>
    <lineage>
        <taxon>Bacteria</taxon>
        <taxon>Bacillati</taxon>
        <taxon>Bacillota</taxon>
        <taxon>Clostridia</taxon>
        <taxon>Eubacteriales</taxon>
        <taxon>Intestinimonas</taxon>
    </lineage>
</organism>
<reference evidence="3 5" key="1">
    <citation type="journal article" date="2015" name="Nat. Commun.">
        <title>Production of butyrate from lysine and the Amadori product fructoselysine by a human gut commensal.</title>
        <authorList>
            <person name="Bui T.P."/>
            <person name="Ritari J."/>
            <person name="Boeren S."/>
            <person name="de Waard P."/>
            <person name="Plugge C.M."/>
            <person name="de Vos W.M."/>
        </authorList>
    </citation>
    <scope>NUCLEOTIDE SEQUENCE [LARGE SCALE GENOMIC DNA]</scope>
    <source>
        <strain evidence="3 5">AF211</strain>
    </source>
</reference>
<dbReference type="Gene3D" id="3.40.630.30">
    <property type="match status" value="1"/>
</dbReference>
<dbReference type="Pfam" id="PF14542">
    <property type="entry name" value="Acetyltransf_CG"/>
    <property type="match status" value="1"/>
</dbReference>
<dbReference type="RefSeq" id="WP_033118132.1">
    <property type="nucleotide sequence ID" value="NZ_CAUFHD010000036.1"/>
</dbReference>
<dbReference type="GO" id="GO:0016747">
    <property type="term" value="F:acyltransferase activity, transferring groups other than amino-acyl groups"/>
    <property type="evidence" value="ECO:0007669"/>
    <property type="project" value="InterPro"/>
</dbReference>
<keyword evidence="3" id="KW-0808">Transferase</keyword>
<dbReference type="PROSITE" id="PS51186">
    <property type="entry name" value="GNAT"/>
    <property type="match status" value="1"/>
</dbReference>
<evidence type="ECO:0000259" key="1">
    <source>
        <dbReference type="PROSITE" id="PS51186"/>
    </source>
</evidence>
<dbReference type="InterPro" id="IPR045057">
    <property type="entry name" value="Gcn5-rel_NAT"/>
</dbReference>
<dbReference type="KEGG" id="ibu:IB211_02511"/>
<dbReference type="SUPFAM" id="SSF55729">
    <property type="entry name" value="Acyl-CoA N-acyltransferases (Nat)"/>
    <property type="match status" value="1"/>
</dbReference>
<evidence type="ECO:0000313" key="5">
    <source>
        <dbReference type="Proteomes" id="UP000064844"/>
    </source>
</evidence>
<dbReference type="PANTHER" id="PTHR31435">
    <property type="entry name" value="PROTEIN NATD1"/>
    <property type="match status" value="1"/>
</dbReference>
<sequence length="94" mass="10737">MEFRYEAERIYLTDDHGRMAAEITFHQRSDRAMSIDHTYVSPELQGRGVAADLVKAAADRFRARGLKAVPVCSYAVKWFAQHPEEQDLLKNPSV</sequence>